<gene>
    <name evidence="2" type="ORF">HS088_TW11G00995</name>
</gene>
<dbReference type="InterPro" id="IPR005174">
    <property type="entry name" value="KIB1-4_b-propeller"/>
</dbReference>
<name>A0A7J7D3I0_TRIWF</name>
<reference evidence="2 3" key="1">
    <citation type="journal article" date="2020" name="Nat. Commun.">
        <title>Genome of Tripterygium wilfordii and identification of cytochrome P450 involved in triptolide biosynthesis.</title>
        <authorList>
            <person name="Tu L."/>
            <person name="Su P."/>
            <person name="Zhang Z."/>
            <person name="Gao L."/>
            <person name="Wang J."/>
            <person name="Hu T."/>
            <person name="Zhou J."/>
            <person name="Zhang Y."/>
            <person name="Zhao Y."/>
            <person name="Liu Y."/>
            <person name="Song Y."/>
            <person name="Tong Y."/>
            <person name="Lu Y."/>
            <person name="Yang J."/>
            <person name="Xu C."/>
            <person name="Jia M."/>
            <person name="Peters R.J."/>
            <person name="Huang L."/>
            <person name="Gao W."/>
        </authorList>
    </citation>
    <scope>NUCLEOTIDE SEQUENCE [LARGE SCALE GENOMIC DNA]</scope>
    <source>
        <strain evidence="3">cv. XIE 37</strain>
        <tissue evidence="2">Leaf</tissue>
    </source>
</reference>
<dbReference type="PANTHER" id="PTHR44259">
    <property type="entry name" value="OS07G0183000 PROTEIN-RELATED"/>
    <property type="match status" value="1"/>
</dbReference>
<protein>
    <submittedName>
        <fullName evidence="2">Putative F-box/kelch-repeat protein</fullName>
    </submittedName>
</protein>
<dbReference type="EMBL" id="JAAARO010000011">
    <property type="protein sequence ID" value="KAF5740915.1"/>
    <property type="molecule type" value="Genomic_DNA"/>
</dbReference>
<dbReference type="InParanoid" id="A0A7J7D3I0"/>
<dbReference type="Proteomes" id="UP000593562">
    <property type="component" value="Unassembled WGS sequence"/>
</dbReference>
<dbReference type="PANTHER" id="PTHR44259:SF114">
    <property type="entry name" value="OS06G0707300 PROTEIN"/>
    <property type="match status" value="1"/>
</dbReference>
<keyword evidence="3" id="KW-1185">Reference proteome</keyword>
<dbReference type="Pfam" id="PF03478">
    <property type="entry name" value="Beta-prop_KIB1-4"/>
    <property type="match status" value="1"/>
</dbReference>
<organism evidence="2 3">
    <name type="scientific">Tripterygium wilfordii</name>
    <name type="common">Thunder God vine</name>
    <dbReference type="NCBI Taxonomy" id="458696"/>
    <lineage>
        <taxon>Eukaryota</taxon>
        <taxon>Viridiplantae</taxon>
        <taxon>Streptophyta</taxon>
        <taxon>Embryophyta</taxon>
        <taxon>Tracheophyta</taxon>
        <taxon>Spermatophyta</taxon>
        <taxon>Magnoliopsida</taxon>
        <taxon>eudicotyledons</taxon>
        <taxon>Gunneridae</taxon>
        <taxon>Pentapetalae</taxon>
        <taxon>rosids</taxon>
        <taxon>fabids</taxon>
        <taxon>Celastrales</taxon>
        <taxon>Celastraceae</taxon>
        <taxon>Tripterygium</taxon>
    </lineage>
</organism>
<dbReference type="AlphaFoldDB" id="A0A7J7D3I0"/>
<accession>A0A7J7D3I0</accession>
<dbReference type="InterPro" id="IPR050942">
    <property type="entry name" value="F-box_BR-signaling"/>
</dbReference>
<evidence type="ECO:0000313" key="3">
    <source>
        <dbReference type="Proteomes" id="UP000593562"/>
    </source>
</evidence>
<evidence type="ECO:0000259" key="1">
    <source>
        <dbReference type="Pfam" id="PF03478"/>
    </source>
</evidence>
<comment type="caution">
    <text evidence="2">The sequence shown here is derived from an EMBL/GenBank/DDBJ whole genome shotgun (WGS) entry which is preliminary data.</text>
</comment>
<sequence length="254" mass="29080">MLCGFSQGWLIMADDAAIITLFNPLNGAHIQLPPVCPYDIIYDERSVRYVHKAILSSSPHCSSSDYNVLVICGEQRELAYYNARTESWTELQKEAGFYYEDIMSFKGELCAVDEYGKLVLINPNSSQKIKVIVEASLLEGQNLYLMDLFGKLCLIVRYRKIEDFQTYRFKVMLQLGGKWQGVKGIGQCEVLLGYNRSMVLYATKVEGVLKDNRICFTDRRLVNNESRIGFADGFEFGILYLEDYNMEQIIVWSG</sequence>
<proteinExistence type="predicted"/>
<evidence type="ECO:0000313" key="2">
    <source>
        <dbReference type="EMBL" id="KAF5740915.1"/>
    </source>
</evidence>
<feature type="domain" description="KIB1-4 beta-propeller" evidence="1">
    <location>
        <begin position="2"/>
        <end position="224"/>
    </location>
</feature>